<evidence type="ECO:0000313" key="11">
    <source>
        <dbReference type="Proteomes" id="UP001230188"/>
    </source>
</evidence>
<dbReference type="InterPro" id="IPR020598">
    <property type="entry name" value="rRNA_Ade_methylase_Trfase_N"/>
</dbReference>
<dbReference type="Gene3D" id="3.40.50.150">
    <property type="entry name" value="Vaccinia Virus protein VP39"/>
    <property type="match status" value="1"/>
</dbReference>
<dbReference type="GO" id="GO:0000179">
    <property type="term" value="F:rRNA (adenine-N6,N6-)-dimethyltransferase activity"/>
    <property type="evidence" value="ECO:0007669"/>
    <property type="project" value="UniProtKB-UniRule"/>
</dbReference>
<keyword evidence="11" id="KW-1185">Reference proteome</keyword>
<dbReference type="AlphaFoldDB" id="A0AAD7UJI2"/>
<evidence type="ECO:0000256" key="6">
    <source>
        <dbReference type="ARBA" id="ARBA00061109"/>
    </source>
</evidence>
<gene>
    <name evidence="10" type="ORF">CTAYLR_009114</name>
</gene>
<feature type="binding site" evidence="7">
    <location>
        <position position="24"/>
    </location>
    <ligand>
        <name>S-adenosyl-L-methionine</name>
        <dbReference type="ChEBI" id="CHEBI:59789"/>
    </ligand>
</feature>
<dbReference type="SMART" id="SM00650">
    <property type="entry name" value="rADc"/>
    <property type="match status" value="1"/>
</dbReference>
<proteinExistence type="inferred from homology"/>
<keyword evidence="1 8" id="KW-0698">rRNA processing</keyword>
<accession>A0AAD7UJI2</accession>
<feature type="domain" description="Ribosomal RNA adenine methylase transferase N-terminal" evidence="9">
    <location>
        <begin position="31"/>
        <end position="200"/>
    </location>
</feature>
<dbReference type="InterPro" id="IPR020596">
    <property type="entry name" value="rRNA_Ade_Mease_Trfase_CS"/>
</dbReference>
<keyword evidence="5 7" id="KW-0694">RNA-binding</keyword>
<dbReference type="InterPro" id="IPR011530">
    <property type="entry name" value="rRNA_adenine_dimethylase"/>
</dbReference>
<evidence type="ECO:0000256" key="3">
    <source>
        <dbReference type="ARBA" id="ARBA00022679"/>
    </source>
</evidence>
<sequence>MTKKRKRDDGGSSLLAANTDIGQHFLRNPEIVKGIVDRAKVCASDTVLEVGPGTGNLTVKLLEVAKKVVAVEMDRRMVREVQKRVEGDPRRHRLEVIQGDVLKTALPYFDVCVANLPYQISSAFLFKLLAHRPFFRSAVVMFQEEFAMRLSARPGDKLYCRLSVNTQLLAKIQQLIKVGRNNFRPPPKVDSRVVRIELRNPPPPINFVEWDGLIKLAFNRKNKLLHSIFTTKAVLLQLETSWKTYAALKQGNNCCEAPDIKGLVDGVLDNDRFKGQRPAKMDIEDFLALLAAFNQAGLHFT</sequence>
<dbReference type="GO" id="GO:0003723">
    <property type="term" value="F:RNA binding"/>
    <property type="evidence" value="ECO:0007669"/>
    <property type="project" value="UniProtKB-UniRule"/>
</dbReference>
<feature type="binding site" evidence="7">
    <location>
        <position position="115"/>
    </location>
    <ligand>
        <name>S-adenosyl-L-methionine</name>
        <dbReference type="ChEBI" id="CHEBI:59789"/>
    </ligand>
</feature>
<comment type="caution">
    <text evidence="10">The sequence shown here is derived from an EMBL/GenBank/DDBJ whole genome shotgun (WGS) entry which is preliminary data.</text>
</comment>
<dbReference type="Pfam" id="PF00398">
    <property type="entry name" value="RrnaAD"/>
    <property type="match status" value="1"/>
</dbReference>
<dbReference type="Proteomes" id="UP001230188">
    <property type="component" value="Unassembled WGS sequence"/>
</dbReference>
<dbReference type="NCBIfam" id="TIGR00755">
    <property type="entry name" value="ksgA"/>
    <property type="match status" value="1"/>
</dbReference>
<evidence type="ECO:0000256" key="2">
    <source>
        <dbReference type="ARBA" id="ARBA00022603"/>
    </source>
</evidence>
<protein>
    <recommendedName>
        <fullName evidence="8">rRNA adenine N(6)-methyltransferase</fullName>
        <ecNumber evidence="8">2.1.1.-</ecNumber>
    </recommendedName>
</protein>
<feature type="binding site" evidence="7">
    <location>
        <position position="100"/>
    </location>
    <ligand>
        <name>S-adenosyl-L-methionine</name>
        <dbReference type="ChEBI" id="CHEBI:59789"/>
    </ligand>
</feature>
<evidence type="ECO:0000313" key="10">
    <source>
        <dbReference type="EMBL" id="KAJ8609326.1"/>
    </source>
</evidence>
<name>A0AAD7UJI2_9STRA</name>
<dbReference type="CDD" id="cd02440">
    <property type="entry name" value="AdoMet_MTases"/>
    <property type="match status" value="1"/>
</dbReference>
<feature type="binding site" evidence="7">
    <location>
        <position position="51"/>
    </location>
    <ligand>
        <name>S-adenosyl-L-methionine</name>
        <dbReference type="ChEBI" id="CHEBI:59789"/>
    </ligand>
</feature>
<organism evidence="10 11">
    <name type="scientific">Chrysophaeum taylorii</name>
    <dbReference type="NCBI Taxonomy" id="2483200"/>
    <lineage>
        <taxon>Eukaryota</taxon>
        <taxon>Sar</taxon>
        <taxon>Stramenopiles</taxon>
        <taxon>Ochrophyta</taxon>
        <taxon>Pelagophyceae</taxon>
        <taxon>Pelagomonadales</taxon>
        <taxon>Pelagomonadaceae</taxon>
        <taxon>Chrysophaeum</taxon>
    </lineage>
</organism>
<keyword evidence="4 7" id="KW-0949">S-adenosyl-L-methionine</keyword>
<dbReference type="SUPFAM" id="SSF53335">
    <property type="entry name" value="S-adenosyl-L-methionine-dependent methyltransferases"/>
    <property type="match status" value="1"/>
</dbReference>
<feature type="binding site" evidence="7">
    <location>
        <position position="26"/>
    </location>
    <ligand>
        <name>S-adenosyl-L-methionine</name>
        <dbReference type="ChEBI" id="CHEBI:59789"/>
    </ligand>
</feature>
<dbReference type="InterPro" id="IPR029063">
    <property type="entry name" value="SAM-dependent_MTases_sf"/>
</dbReference>
<dbReference type="Gene3D" id="1.10.8.480">
    <property type="match status" value="1"/>
</dbReference>
<dbReference type="FunFam" id="3.40.50.150:FF:000007">
    <property type="entry name" value="rRNA adenine N(6)-methyltransferase"/>
    <property type="match status" value="1"/>
</dbReference>
<dbReference type="InterPro" id="IPR001737">
    <property type="entry name" value="KsgA/Erm"/>
</dbReference>
<dbReference type="PROSITE" id="PS01131">
    <property type="entry name" value="RRNA_A_DIMETH"/>
    <property type="match status" value="1"/>
</dbReference>
<dbReference type="EMBL" id="JAQMWT010000142">
    <property type="protein sequence ID" value="KAJ8609326.1"/>
    <property type="molecule type" value="Genomic_DNA"/>
</dbReference>
<evidence type="ECO:0000256" key="7">
    <source>
        <dbReference type="PROSITE-ProRule" id="PRU01026"/>
    </source>
</evidence>
<comment type="similarity">
    <text evidence="6 7 8">Belongs to the class I-like SAM-binding methyltransferase superfamily. rRNA adenine N(6)-methyltransferase family.</text>
</comment>
<evidence type="ECO:0000256" key="4">
    <source>
        <dbReference type="ARBA" id="ARBA00022691"/>
    </source>
</evidence>
<dbReference type="PANTHER" id="PTHR11727">
    <property type="entry name" value="DIMETHYLADENOSINE TRANSFERASE"/>
    <property type="match status" value="1"/>
</dbReference>
<evidence type="ECO:0000259" key="9">
    <source>
        <dbReference type="SMART" id="SM00650"/>
    </source>
</evidence>
<dbReference type="PROSITE" id="PS51689">
    <property type="entry name" value="SAM_RNA_A_N6_MT"/>
    <property type="match status" value="1"/>
</dbReference>
<feature type="binding site" evidence="7">
    <location>
        <position position="72"/>
    </location>
    <ligand>
        <name>S-adenosyl-L-methionine</name>
        <dbReference type="ChEBI" id="CHEBI:59789"/>
    </ligand>
</feature>
<dbReference type="EC" id="2.1.1.-" evidence="8"/>
<evidence type="ECO:0000256" key="8">
    <source>
        <dbReference type="RuleBase" id="RU362106"/>
    </source>
</evidence>
<evidence type="ECO:0000256" key="5">
    <source>
        <dbReference type="ARBA" id="ARBA00022884"/>
    </source>
</evidence>
<keyword evidence="2 7" id="KW-0489">Methyltransferase</keyword>
<keyword evidence="3 7" id="KW-0808">Transferase</keyword>
<dbReference type="PANTHER" id="PTHR11727:SF7">
    <property type="entry name" value="DIMETHYLADENOSINE TRANSFERASE-RELATED"/>
    <property type="match status" value="1"/>
</dbReference>
<evidence type="ECO:0000256" key="1">
    <source>
        <dbReference type="ARBA" id="ARBA00022552"/>
    </source>
</evidence>
<reference evidence="10" key="1">
    <citation type="submission" date="2023-01" db="EMBL/GenBank/DDBJ databases">
        <title>Metagenome sequencing of chrysophaentin producing Chrysophaeum taylorii.</title>
        <authorList>
            <person name="Davison J."/>
            <person name="Bewley C."/>
        </authorList>
    </citation>
    <scope>NUCLEOTIDE SEQUENCE</scope>
    <source>
        <strain evidence="10">NIES-1699</strain>
    </source>
</reference>